<keyword evidence="1" id="KW-1133">Transmembrane helix</keyword>
<protein>
    <submittedName>
        <fullName evidence="2">Uncharacterized protein</fullName>
    </submittedName>
</protein>
<dbReference type="EMBL" id="BJYR01000018">
    <property type="protein sequence ID" value="GEO00926.1"/>
    <property type="molecule type" value="Genomic_DNA"/>
</dbReference>
<evidence type="ECO:0000313" key="2">
    <source>
        <dbReference type="EMBL" id="GEO00926.1"/>
    </source>
</evidence>
<gene>
    <name evidence="2" type="ORF">NSE01_27580</name>
</gene>
<dbReference type="AlphaFoldDB" id="A0A512AMK3"/>
<feature type="transmembrane region" description="Helical" evidence="1">
    <location>
        <begin position="33"/>
        <end position="51"/>
    </location>
</feature>
<sequence length="65" mass="6858">MTDAALSLAMLTALALFAGAVFLWRKGERQRPALMAILAAVMITNVVIWSLPTTGGQTLAASAQR</sequence>
<proteinExistence type="predicted"/>
<organism evidence="2 3">
    <name type="scientific">Novosphingobium sediminis</name>
    <dbReference type="NCBI Taxonomy" id="707214"/>
    <lineage>
        <taxon>Bacteria</taxon>
        <taxon>Pseudomonadati</taxon>
        <taxon>Pseudomonadota</taxon>
        <taxon>Alphaproteobacteria</taxon>
        <taxon>Sphingomonadales</taxon>
        <taxon>Sphingomonadaceae</taxon>
        <taxon>Novosphingobium</taxon>
    </lineage>
</organism>
<comment type="caution">
    <text evidence="2">The sequence shown here is derived from an EMBL/GenBank/DDBJ whole genome shotgun (WGS) entry which is preliminary data.</text>
</comment>
<name>A0A512AMK3_9SPHN</name>
<keyword evidence="1" id="KW-0472">Membrane</keyword>
<evidence type="ECO:0000256" key="1">
    <source>
        <dbReference type="SAM" id="Phobius"/>
    </source>
</evidence>
<reference evidence="2 3" key="1">
    <citation type="submission" date="2019-07" db="EMBL/GenBank/DDBJ databases">
        <title>Whole genome shotgun sequence of Novosphingobium sediminis NBRC 106119.</title>
        <authorList>
            <person name="Hosoyama A."/>
            <person name="Uohara A."/>
            <person name="Ohji S."/>
            <person name="Ichikawa N."/>
        </authorList>
    </citation>
    <scope>NUCLEOTIDE SEQUENCE [LARGE SCALE GENOMIC DNA]</scope>
    <source>
        <strain evidence="2 3">NBRC 106119</strain>
    </source>
</reference>
<dbReference type="Proteomes" id="UP000321464">
    <property type="component" value="Unassembled WGS sequence"/>
</dbReference>
<feature type="transmembrane region" description="Helical" evidence="1">
    <location>
        <begin position="6"/>
        <end position="24"/>
    </location>
</feature>
<accession>A0A512AMK3</accession>
<keyword evidence="1" id="KW-0812">Transmembrane</keyword>
<keyword evidence="3" id="KW-1185">Reference proteome</keyword>
<dbReference type="RefSeq" id="WP_147160252.1">
    <property type="nucleotide sequence ID" value="NZ_BJYR01000018.1"/>
</dbReference>
<dbReference type="OrthoDB" id="7581964at2"/>
<evidence type="ECO:0000313" key="3">
    <source>
        <dbReference type="Proteomes" id="UP000321464"/>
    </source>
</evidence>